<keyword evidence="6" id="KW-1003">Cell membrane</keyword>
<comment type="caution">
    <text evidence="8">The sequence shown here is derived from an EMBL/GenBank/DDBJ whole genome shotgun (WGS) entry which is preliminary data.</text>
</comment>
<name>A0A5M3WZF7_9ACTN</name>
<reference evidence="8 9" key="1">
    <citation type="submission" date="2019-10" db="EMBL/GenBank/DDBJ databases">
        <title>Whole genome shotgun sequence of Acrocarpospora macrocephala NBRC 16266.</title>
        <authorList>
            <person name="Ichikawa N."/>
            <person name="Kimura A."/>
            <person name="Kitahashi Y."/>
            <person name="Komaki H."/>
            <person name="Oguchi A."/>
        </authorList>
    </citation>
    <scope>NUCLEOTIDE SEQUENCE [LARGE SCALE GENOMIC DNA]</scope>
    <source>
        <strain evidence="8 9">NBRC 16266</strain>
    </source>
</reference>
<evidence type="ECO:0000313" key="9">
    <source>
        <dbReference type="Proteomes" id="UP000331127"/>
    </source>
</evidence>
<dbReference type="GO" id="GO:0043190">
    <property type="term" value="C:ATP-binding cassette (ABC) transporter complex"/>
    <property type="evidence" value="ECO:0007669"/>
    <property type="project" value="InterPro"/>
</dbReference>
<sequence length="280" mass="30519">MTQTSRLTDRETSTTTMARPVAVRTVERPFGLVRHSLALGRRSLIKTLRTPEQLLDVTLQPIIFTLLYVYLLGGAVAGSTHDYLQFLLPAILVQTVLFGGMATGVNLNTDIGKGVFDRFRSLPIGRSAPLIGSVMGDLIRYVVATISLMITGSIMGFRIQTNPLSALLAIVLTIVFAFCLSWVFVLVGMLVREPGSVQGIAFLVLFPLTFGTSMIAPKETLPGWLQTWVDINPVSHAMEASRALMIGGPVGSHITWSMAFSVLLLAVFAPLAVRAYRRRT</sequence>
<gene>
    <name evidence="8" type="ORF">Amac_077670</name>
</gene>
<evidence type="ECO:0000256" key="1">
    <source>
        <dbReference type="ARBA" id="ARBA00004141"/>
    </source>
</evidence>
<protein>
    <recommendedName>
        <fullName evidence="6">Transport permease protein</fullName>
    </recommendedName>
</protein>
<feature type="transmembrane region" description="Helical" evidence="6">
    <location>
        <begin position="166"/>
        <end position="187"/>
    </location>
</feature>
<dbReference type="GO" id="GO:0046677">
    <property type="term" value="P:response to antibiotic"/>
    <property type="evidence" value="ECO:0007669"/>
    <property type="project" value="UniProtKB-KW"/>
</dbReference>
<feature type="transmembrane region" description="Helical" evidence="6">
    <location>
        <begin position="199"/>
        <end position="216"/>
    </location>
</feature>
<dbReference type="GO" id="GO:0140359">
    <property type="term" value="F:ABC-type transporter activity"/>
    <property type="evidence" value="ECO:0007669"/>
    <property type="project" value="InterPro"/>
</dbReference>
<feature type="transmembrane region" description="Helical" evidence="6">
    <location>
        <begin position="83"/>
        <end position="107"/>
    </location>
</feature>
<dbReference type="Pfam" id="PF01061">
    <property type="entry name" value="ABC2_membrane"/>
    <property type="match status" value="1"/>
</dbReference>
<evidence type="ECO:0000256" key="3">
    <source>
        <dbReference type="ARBA" id="ARBA00022989"/>
    </source>
</evidence>
<feature type="transmembrane region" description="Helical" evidence="6">
    <location>
        <begin position="254"/>
        <end position="273"/>
    </location>
</feature>
<dbReference type="PROSITE" id="PS51012">
    <property type="entry name" value="ABC_TM2"/>
    <property type="match status" value="1"/>
</dbReference>
<feature type="domain" description="ABC transmembrane type-2" evidence="7">
    <location>
        <begin position="52"/>
        <end position="279"/>
    </location>
</feature>
<evidence type="ECO:0000313" key="8">
    <source>
        <dbReference type="EMBL" id="GES14170.1"/>
    </source>
</evidence>
<evidence type="ECO:0000259" key="7">
    <source>
        <dbReference type="PROSITE" id="PS51012"/>
    </source>
</evidence>
<comment type="subcellular location">
    <subcellularLocation>
        <location evidence="6">Cell membrane</location>
        <topology evidence="6">Multi-pass membrane protein</topology>
    </subcellularLocation>
    <subcellularLocation>
        <location evidence="1">Membrane</location>
        <topology evidence="1">Multi-pass membrane protein</topology>
    </subcellularLocation>
</comment>
<keyword evidence="9" id="KW-1185">Reference proteome</keyword>
<feature type="transmembrane region" description="Helical" evidence="6">
    <location>
        <begin position="54"/>
        <end position="77"/>
    </location>
</feature>
<keyword evidence="3 6" id="KW-1133">Transmembrane helix</keyword>
<keyword evidence="4 6" id="KW-0472">Membrane</keyword>
<evidence type="ECO:0000256" key="2">
    <source>
        <dbReference type="ARBA" id="ARBA00022692"/>
    </source>
</evidence>
<keyword evidence="5" id="KW-0046">Antibiotic resistance</keyword>
<dbReference type="InterPro" id="IPR047817">
    <property type="entry name" value="ABC2_TM_bact-type"/>
</dbReference>
<feature type="transmembrane region" description="Helical" evidence="6">
    <location>
        <begin position="128"/>
        <end position="154"/>
    </location>
</feature>
<evidence type="ECO:0000256" key="6">
    <source>
        <dbReference type="RuleBase" id="RU361157"/>
    </source>
</evidence>
<dbReference type="InterPro" id="IPR013525">
    <property type="entry name" value="ABC2_TM"/>
</dbReference>
<evidence type="ECO:0000256" key="4">
    <source>
        <dbReference type="ARBA" id="ARBA00023136"/>
    </source>
</evidence>
<dbReference type="EMBL" id="BLAE01000055">
    <property type="protein sequence ID" value="GES14170.1"/>
    <property type="molecule type" value="Genomic_DNA"/>
</dbReference>
<keyword evidence="6" id="KW-0813">Transport</keyword>
<keyword evidence="2 6" id="KW-0812">Transmembrane</keyword>
<evidence type="ECO:0000256" key="5">
    <source>
        <dbReference type="ARBA" id="ARBA00023251"/>
    </source>
</evidence>
<dbReference type="AlphaFoldDB" id="A0A5M3WZF7"/>
<dbReference type="PIRSF" id="PIRSF006648">
    <property type="entry name" value="DrrB"/>
    <property type="match status" value="1"/>
</dbReference>
<dbReference type="InterPro" id="IPR051784">
    <property type="entry name" value="Nod_factor_ABC_transporter"/>
</dbReference>
<dbReference type="RefSeq" id="WP_155359368.1">
    <property type="nucleotide sequence ID" value="NZ_BAAAHL010000012.1"/>
</dbReference>
<dbReference type="InterPro" id="IPR000412">
    <property type="entry name" value="ABC_2_transport"/>
</dbReference>
<dbReference type="OrthoDB" id="8988363at2"/>
<dbReference type="PANTHER" id="PTHR43229:SF2">
    <property type="entry name" value="NODULATION PROTEIN J"/>
    <property type="match status" value="1"/>
</dbReference>
<accession>A0A5M3WZF7</accession>
<dbReference type="PANTHER" id="PTHR43229">
    <property type="entry name" value="NODULATION PROTEIN J"/>
    <property type="match status" value="1"/>
</dbReference>
<comment type="similarity">
    <text evidence="6">Belongs to the ABC-2 integral membrane protein family.</text>
</comment>
<organism evidence="8 9">
    <name type="scientific">Acrocarpospora macrocephala</name>
    <dbReference type="NCBI Taxonomy" id="150177"/>
    <lineage>
        <taxon>Bacteria</taxon>
        <taxon>Bacillati</taxon>
        <taxon>Actinomycetota</taxon>
        <taxon>Actinomycetes</taxon>
        <taxon>Streptosporangiales</taxon>
        <taxon>Streptosporangiaceae</taxon>
        <taxon>Acrocarpospora</taxon>
    </lineage>
</organism>
<dbReference type="Proteomes" id="UP000331127">
    <property type="component" value="Unassembled WGS sequence"/>
</dbReference>
<proteinExistence type="inferred from homology"/>